<dbReference type="PRINTS" id="PR00481">
    <property type="entry name" value="LAMNOPPTDASE"/>
</dbReference>
<proteinExistence type="inferred from homology"/>
<keyword evidence="4" id="KW-0378">Hydrolase</keyword>
<dbReference type="Gene3D" id="3.40.220.10">
    <property type="entry name" value="Leucine Aminopeptidase, subunit E, domain 1"/>
    <property type="match status" value="1"/>
</dbReference>
<dbReference type="EMBL" id="AIMB01000003">
    <property type="protein sequence ID" value="EJF91082.1"/>
    <property type="molecule type" value="Genomic_DNA"/>
</dbReference>
<keyword evidence="8" id="KW-1185">Reference proteome</keyword>
<comment type="caution">
    <text evidence="7">The sequence shown here is derived from an EMBL/GenBank/DDBJ whole genome shotgun (WGS) entry which is preliminary data.</text>
</comment>
<dbReference type="PANTHER" id="PTHR11963">
    <property type="entry name" value="LEUCINE AMINOPEPTIDASE-RELATED"/>
    <property type="match status" value="1"/>
</dbReference>
<evidence type="ECO:0000313" key="7">
    <source>
        <dbReference type="EMBL" id="EJF91082.1"/>
    </source>
</evidence>
<evidence type="ECO:0000256" key="3">
    <source>
        <dbReference type="ARBA" id="ARBA00022670"/>
    </source>
</evidence>
<dbReference type="InterPro" id="IPR048816">
    <property type="entry name" value="Peptidase_M17_N_1"/>
</dbReference>
<evidence type="ECO:0000256" key="2">
    <source>
        <dbReference type="ARBA" id="ARBA00022438"/>
    </source>
</evidence>
<dbReference type="SUPFAM" id="SSF53187">
    <property type="entry name" value="Zn-dependent exopeptidases"/>
    <property type="match status" value="1"/>
</dbReference>
<dbReference type="Proteomes" id="UP000008952">
    <property type="component" value="Unassembled WGS sequence"/>
</dbReference>
<dbReference type="InterPro" id="IPR000819">
    <property type="entry name" value="Peptidase_M17_C"/>
</dbReference>
<dbReference type="PANTHER" id="PTHR11963:SF20">
    <property type="entry name" value="PEPTIDASE B"/>
    <property type="match status" value="1"/>
</dbReference>
<dbReference type="Pfam" id="PF21337">
    <property type="entry name" value="Peptidase_M17_N_1"/>
    <property type="match status" value="1"/>
</dbReference>
<evidence type="ECO:0000256" key="4">
    <source>
        <dbReference type="ARBA" id="ARBA00022801"/>
    </source>
</evidence>
<keyword evidence="5" id="KW-0464">Manganese</keyword>
<dbReference type="STRING" id="1094558.ME5_00414"/>
<name>J1K0X1_9HYPH</name>
<dbReference type="OrthoDB" id="9809354at2"/>
<dbReference type="eggNOG" id="COG0260">
    <property type="taxonomic scope" value="Bacteria"/>
</dbReference>
<dbReference type="RefSeq" id="WP_008037981.1">
    <property type="nucleotide sequence ID" value="NZ_JH725147.1"/>
</dbReference>
<sequence>MTEENLDQQNNRLKNISFYNDVETQCPIIWTQKRHPESRAIILVKNKGTPPSFDDHFLNVWAHNNHFQAKNGEILKIPTPDGNVQSVLLGLGDGHDPFGAATLYNALEQGHWHFKTLNDDHENETKTFFHFLALAFGSYHFNAYKKKTSHKKLRFYVPEAYDIDELQRLTHSTFLVRNLINTPTNDMGPDKIEEAIRYLGQTYQATVTSIVGEDLLTHNFPMIHTVGRASHIAPRLVELTWGQTHHPLVTLVGKGVAFDTGGLDIKPANSMLLMKKDMGGAANVIGLAKLIMSAKLPFRLRLIVPAVENAIAGNAFRPGDIIKSRKGLNIEVGNTDAEGRLILADALSYGDEESPHILWDMATLTGAARVALGPDLPPFYCSDQKLADKIYQASISQYDPLWQMPLWQPYHDNLSSSVADMNNMTKDGFAGSITAALFLSRFVEKSDHWAHFDIYGWTPKAKPGFPIGGEAQAIRTLYHVLKDLKCPL</sequence>
<dbReference type="HOGENOM" id="CLU_013734_2_1_5"/>
<dbReference type="Pfam" id="PF00883">
    <property type="entry name" value="Peptidase_M17"/>
    <property type="match status" value="1"/>
</dbReference>
<protein>
    <recommendedName>
        <fullName evidence="6">Cytosol aminopeptidase domain-containing protein</fullName>
    </recommendedName>
</protein>
<dbReference type="Gene3D" id="3.40.630.10">
    <property type="entry name" value="Zn peptidases"/>
    <property type="match status" value="1"/>
</dbReference>
<reference evidence="7 8" key="1">
    <citation type="submission" date="2012-03" db="EMBL/GenBank/DDBJ databases">
        <title>The Genome Sequence of Bartonella tamiae Th239.</title>
        <authorList>
            <consortium name="The Broad Institute Genome Sequencing Platform"/>
            <consortium name="The Broad Institute Genome Sequencing Center for Infectious Disease"/>
            <person name="Feldgarden M."/>
            <person name="Kirby J."/>
            <person name="Kosoy M."/>
            <person name="Birtles R."/>
            <person name="Probert W.S."/>
            <person name="Chiaraviglio L."/>
            <person name="Young S.K."/>
            <person name="Zeng Q."/>
            <person name="Gargeya S."/>
            <person name="Fitzgerald M."/>
            <person name="Haas B."/>
            <person name="Abouelleil A."/>
            <person name="Alvarado L."/>
            <person name="Arachchi H.M."/>
            <person name="Berlin A."/>
            <person name="Chapman S.B."/>
            <person name="Gearin G."/>
            <person name="Goldberg J."/>
            <person name="Griggs A."/>
            <person name="Gujja S."/>
            <person name="Hansen M."/>
            <person name="Heiman D."/>
            <person name="Howarth C."/>
            <person name="Larimer J."/>
            <person name="Lui A."/>
            <person name="MacDonald P.J.P."/>
            <person name="McCowen C."/>
            <person name="Montmayeur A."/>
            <person name="Murphy C."/>
            <person name="Neiman D."/>
            <person name="Pearson M."/>
            <person name="Priest M."/>
            <person name="Roberts A."/>
            <person name="Saif S."/>
            <person name="Shea T."/>
            <person name="Sisk P."/>
            <person name="Stolte C."/>
            <person name="Sykes S."/>
            <person name="Wortman J."/>
            <person name="Nusbaum C."/>
            <person name="Birren B."/>
        </authorList>
    </citation>
    <scope>NUCLEOTIDE SEQUENCE [LARGE SCALE GENOMIC DNA]</scope>
    <source>
        <strain evidence="7 8">Th239</strain>
    </source>
</reference>
<dbReference type="PATRIC" id="fig|1094558.3.peg.459"/>
<evidence type="ECO:0000313" key="8">
    <source>
        <dbReference type="Proteomes" id="UP000008952"/>
    </source>
</evidence>
<dbReference type="InterPro" id="IPR011356">
    <property type="entry name" value="Leucine_aapep/pepB"/>
</dbReference>
<gene>
    <name evidence="7" type="ORF">ME5_00414</name>
</gene>
<dbReference type="AlphaFoldDB" id="J1K0X1"/>
<organism evidence="7 8">
    <name type="scientific">Bartonella tamiae Th239</name>
    <dbReference type="NCBI Taxonomy" id="1094558"/>
    <lineage>
        <taxon>Bacteria</taxon>
        <taxon>Pseudomonadati</taxon>
        <taxon>Pseudomonadota</taxon>
        <taxon>Alphaproteobacteria</taxon>
        <taxon>Hyphomicrobiales</taxon>
        <taxon>Bartonellaceae</taxon>
        <taxon>Bartonella</taxon>
    </lineage>
</organism>
<feature type="domain" description="Cytosol aminopeptidase" evidence="6">
    <location>
        <begin position="334"/>
        <end position="341"/>
    </location>
</feature>
<dbReference type="PROSITE" id="PS00631">
    <property type="entry name" value="CYTOSOL_AP"/>
    <property type="match status" value="1"/>
</dbReference>
<evidence type="ECO:0000259" key="6">
    <source>
        <dbReference type="PROSITE" id="PS00631"/>
    </source>
</evidence>
<dbReference type="GO" id="GO:0006508">
    <property type="term" value="P:proteolysis"/>
    <property type="evidence" value="ECO:0007669"/>
    <property type="project" value="UniProtKB-KW"/>
</dbReference>
<keyword evidence="3" id="KW-0645">Protease</keyword>
<dbReference type="GO" id="GO:0070006">
    <property type="term" value="F:metalloaminopeptidase activity"/>
    <property type="evidence" value="ECO:0007669"/>
    <property type="project" value="InterPro"/>
</dbReference>
<dbReference type="CDD" id="cd00433">
    <property type="entry name" value="Peptidase_M17"/>
    <property type="match status" value="1"/>
</dbReference>
<evidence type="ECO:0000256" key="1">
    <source>
        <dbReference type="ARBA" id="ARBA00009528"/>
    </source>
</evidence>
<keyword evidence="2" id="KW-0031">Aminopeptidase</keyword>
<dbReference type="GO" id="GO:0030145">
    <property type="term" value="F:manganese ion binding"/>
    <property type="evidence" value="ECO:0007669"/>
    <property type="project" value="InterPro"/>
</dbReference>
<dbReference type="GO" id="GO:0005737">
    <property type="term" value="C:cytoplasm"/>
    <property type="evidence" value="ECO:0007669"/>
    <property type="project" value="InterPro"/>
</dbReference>
<dbReference type="InterPro" id="IPR043472">
    <property type="entry name" value="Macro_dom-like"/>
</dbReference>
<accession>J1K0X1</accession>
<evidence type="ECO:0000256" key="5">
    <source>
        <dbReference type="ARBA" id="ARBA00023211"/>
    </source>
</evidence>
<comment type="similarity">
    <text evidence="1">Belongs to the peptidase M17 family.</text>
</comment>